<dbReference type="GO" id="GO:0004497">
    <property type="term" value="F:monooxygenase activity"/>
    <property type="evidence" value="ECO:0007669"/>
    <property type="project" value="UniProtKB-KW"/>
</dbReference>
<dbReference type="InterPro" id="IPR002938">
    <property type="entry name" value="FAD-bd"/>
</dbReference>
<keyword evidence="3" id="KW-0274">FAD</keyword>
<accession>A0ABS7WDX5</accession>
<comment type="cofactor">
    <cofactor evidence="1">
        <name>FAD</name>
        <dbReference type="ChEBI" id="CHEBI:57692"/>
    </cofactor>
</comment>
<proteinExistence type="predicted"/>
<keyword evidence="2" id="KW-0285">Flavoprotein</keyword>
<gene>
    <name evidence="8" type="ORF">KVH32_34105</name>
</gene>
<dbReference type="RefSeq" id="WP_224310385.1">
    <property type="nucleotide sequence ID" value="NZ_JAHSST010000028.1"/>
</dbReference>
<dbReference type="EMBL" id="JAHSTP010000023">
    <property type="protein sequence ID" value="MBZ6156158.1"/>
    <property type="molecule type" value="Genomic_DNA"/>
</dbReference>
<dbReference type="Pfam" id="PF01494">
    <property type="entry name" value="FAD_binding_3"/>
    <property type="match status" value="1"/>
</dbReference>
<sequence length="417" mass="44376">MTRRPRIAVVGAGIGGLTLARALAESGTPCEVFEQARAMTEIGAGVQLAPNTVRSLRSLGLEAALARHAVPVEAMRMYGWRGGPITATPFGAACETLYGAPYCAVHRADLQGALLTLVGPGPLRLGHRLRDLSPDGAEMVLTFDNGRTHRADLVVGADGIHSVVRERLVRDAPVFSGLGVFRGLVPVDRLPTAARQPLIRMWLGPGRHFVCYPVSGGRLLSFSAISPLATAGAESWSAEGDATALTEDFDGWSGLVPAVTRAVGTVRRWALHDRPVLHTWATDRLAVLGDAAHPMLPFMAQGANQAVEDAVELASLLAGASADEIPERLRAYELVRAPRAAAVQQGSRGHSETMHLPDGPRQRERDRALRRTGGLTGLRERAWLYGHEAGTRRTPPTAANSAGTAKEEEEEGRGPAS</sequence>
<feature type="domain" description="FAD-binding" evidence="7">
    <location>
        <begin position="7"/>
        <end position="345"/>
    </location>
</feature>
<evidence type="ECO:0000256" key="3">
    <source>
        <dbReference type="ARBA" id="ARBA00022827"/>
    </source>
</evidence>
<feature type="region of interest" description="Disordered" evidence="6">
    <location>
        <begin position="342"/>
        <end position="417"/>
    </location>
</feature>
<reference evidence="8 9" key="1">
    <citation type="submission" date="2021-06" db="EMBL/GenBank/DDBJ databases">
        <title>Ecological speciation of a Streptomyces species isolated from different habitats and geographic origins.</title>
        <authorList>
            <person name="Wang J."/>
        </authorList>
    </citation>
    <scope>NUCLEOTIDE SEQUENCE [LARGE SCALE GENOMIC DNA]</scope>
    <source>
        <strain evidence="8 9">FXJ8.012</strain>
    </source>
</reference>
<dbReference type="SUPFAM" id="SSF54373">
    <property type="entry name" value="FAD-linked reductases, C-terminal domain"/>
    <property type="match status" value="1"/>
</dbReference>
<dbReference type="PRINTS" id="PR00420">
    <property type="entry name" value="RNGMNOXGNASE"/>
</dbReference>
<evidence type="ECO:0000256" key="5">
    <source>
        <dbReference type="ARBA" id="ARBA00023033"/>
    </source>
</evidence>
<evidence type="ECO:0000256" key="6">
    <source>
        <dbReference type="SAM" id="MobiDB-lite"/>
    </source>
</evidence>
<dbReference type="PANTHER" id="PTHR13789">
    <property type="entry name" value="MONOOXYGENASE"/>
    <property type="match status" value="1"/>
</dbReference>
<feature type="compositionally biased region" description="Basic and acidic residues" evidence="6">
    <location>
        <begin position="349"/>
        <end position="369"/>
    </location>
</feature>
<name>A0ABS7WDX5_STROV</name>
<dbReference type="InterPro" id="IPR050493">
    <property type="entry name" value="FAD-dep_Monooxygenase_BioMet"/>
</dbReference>
<dbReference type="Gene3D" id="3.50.50.60">
    <property type="entry name" value="FAD/NAD(P)-binding domain"/>
    <property type="match status" value="1"/>
</dbReference>
<evidence type="ECO:0000313" key="9">
    <source>
        <dbReference type="Proteomes" id="UP000758701"/>
    </source>
</evidence>
<keyword evidence="5 8" id="KW-0503">Monooxygenase</keyword>
<dbReference type="Proteomes" id="UP000758701">
    <property type="component" value="Unassembled WGS sequence"/>
</dbReference>
<evidence type="ECO:0000256" key="1">
    <source>
        <dbReference type="ARBA" id="ARBA00001974"/>
    </source>
</evidence>
<comment type="caution">
    <text evidence="8">The sequence shown here is derived from an EMBL/GenBank/DDBJ whole genome shotgun (WGS) entry which is preliminary data.</text>
</comment>
<evidence type="ECO:0000256" key="2">
    <source>
        <dbReference type="ARBA" id="ARBA00022630"/>
    </source>
</evidence>
<protein>
    <submittedName>
        <fullName evidence="8">FAD-dependent monooxygenase</fullName>
    </submittedName>
</protein>
<evidence type="ECO:0000256" key="4">
    <source>
        <dbReference type="ARBA" id="ARBA00023002"/>
    </source>
</evidence>
<evidence type="ECO:0000313" key="8">
    <source>
        <dbReference type="EMBL" id="MBZ6156158.1"/>
    </source>
</evidence>
<organism evidence="8 9">
    <name type="scientific">Streptomyces olivaceus</name>
    <dbReference type="NCBI Taxonomy" id="47716"/>
    <lineage>
        <taxon>Bacteria</taxon>
        <taxon>Bacillati</taxon>
        <taxon>Actinomycetota</taxon>
        <taxon>Actinomycetes</taxon>
        <taxon>Kitasatosporales</taxon>
        <taxon>Streptomycetaceae</taxon>
        <taxon>Streptomyces</taxon>
    </lineage>
</organism>
<evidence type="ECO:0000259" key="7">
    <source>
        <dbReference type="Pfam" id="PF01494"/>
    </source>
</evidence>
<keyword evidence="4" id="KW-0560">Oxidoreductase</keyword>
<dbReference type="SUPFAM" id="SSF51905">
    <property type="entry name" value="FAD/NAD(P)-binding domain"/>
    <property type="match status" value="1"/>
</dbReference>
<dbReference type="PANTHER" id="PTHR13789:SF318">
    <property type="entry name" value="GERANYLGERANYL DIPHOSPHATE REDUCTASE"/>
    <property type="match status" value="1"/>
</dbReference>
<dbReference type="InterPro" id="IPR036188">
    <property type="entry name" value="FAD/NAD-bd_sf"/>
</dbReference>
<keyword evidence="9" id="KW-1185">Reference proteome</keyword>